<protein>
    <submittedName>
        <fullName evidence="13">Uncharacterized protein</fullName>
    </submittedName>
</protein>
<comment type="similarity">
    <text evidence="3">Belongs to the borealin family.</text>
</comment>
<evidence type="ECO:0000256" key="5">
    <source>
        <dbReference type="ARBA" id="ARBA00022618"/>
    </source>
</evidence>
<evidence type="ECO:0000256" key="9">
    <source>
        <dbReference type="ARBA" id="ARBA00023328"/>
    </source>
</evidence>
<keyword evidence="5" id="KW-0132">Cell division</keyword>
<dbReference type="PANTHER" id="PTHR16040">
    <property type="entry name" value="AUSTRALIN, ISOFORM A-RELATED"/>
    <property type="match status" value="1"/>
</dbReference>
<evidence type="ECO:0000256" key="1">
    <source>
        <dbReference type="ARBA" id="ARBA00004123"/>
    </source>
</evidence>
<dbReference type="GO" id="GO:0051301">
    <property type="term" value="P:cell division"/>
    <property type="evidence" value="ECO:0007669"/>
    <property type="project" value="UniProtKB-KW"/>
</dbReference>
<feature type="domain" description="Borealin N-terminal" evidence="11">
    <location>
        <begin position="31"/>
        <end position="87"/>
    </location>
</feature>
<evidence type="ECO:0000259" key="12">
    <source>
        <dbReference type="Pfam" id="PF10512"/>
    </source>
</evidence>
<feature type="region of interest" description="Disordered" evidence="10">
    <location>
        <begin position="100"/>
        <end position="239"/>
    </location>
</feature>
<dbReference type="InterPro" id="IPR018851">
    <property type="entry name" value="Borealin_N"/>
</dbReference>
<sequence>MLNVHIVEHPSMETPLRGPRKETRHKYTEEEKKQLLANLDIEVAHRTRQFEETLANVLENFKNHHEGQVLRVPKLVRSITMGEFADKYNGDINECLRGLQKERQGGEPVPVDPALKKRKWVANEDGPGPEDAECSRAPKNARTTASPRKLDGLSKFRQVKTPGTNRISRHPNNLFPQTSPTKSRPLSPLKSAFSSTRPPSSRDFNPLLPKTPAFPRAPRKNESLMSINGSPLSNPLSGAYRDIQAPIGEEDEDESNPNPLRKLHKRATSIVIRRDPSFFVPSEPPGGNGSPLRPGSSQPNGHHDRPPLSRPPSQPSQSQSTSVDSQRQGRSHTTALMRVPTNDGLILEFDPFLTAPSELEALEGISESAKQQAKVEMARLVQEALSKWKL</sequence>
<dbReference type="GO" id="GO:0005634">
    <property type="term" value="C:nucleus"/>
    <property type="evidence" value="ECO:0007669"/>
    <property type="project" value="UniProtKB-SubCell"/>
</dbReference>
<feature type="compositionally biased region" description="Polar residues" evidence="10">
    <location>
        <begin position="161"/>
        <end position="184"/>
    </location>
</feature>
<keyword evidence="14" id="KW-1185">Reference proteome</keyword>
<dbReference type="Pfam" id="PF10444">
    <property type="entry name" value="Nbl1_Borealin_N"/>
    <property type="match status" value="1"/>
</dbReference>
<evidence type="ECO:0000259" key="11">
    <source>
        <dbReference type="Pfam" id="PF10444"/>
    </source>
</evidence>
<dbReference type="GO" id="GO:0032133">
    <property type="term" value="C:chromosome passenger complex"/>
    <property type="evidence" value="ECO:0007669"/>
    <property type="project" value="TreeGrafter"/>
</dbReference>
<reference evidence="13 14" key="1">
    <citation type="submission" date="2015-04" db="EMBL/GenBank/DDBJ databases">
        <title>Complete genome sequence of Schizopora paradoxa KUC8140, a cosmopolitan wood degrader in East Asia.</title>
        <authorList>
            <consortium name="DOE Joint Genome Institute"/>
            <person name="Min B."/>
            <person name="Park H."/>
            <person name="Jang Y."/>
            <person name="Kim J.-J."/>
            <person name="Kim K.H."/>
            <person name="Pangilinan J."/>
            <person name="Lipzen A."/>
            <person name="Riley R."/>
            <person name="Grigoriev I.V."/>
            <person name="Spatafora J.W."/>
            <person name="Choi I.-G."/>
        </authorList>
    </citation>
    <scope>NUCLEOTIDE SEQUENCE [LARGE SCALE GENOMIC DNA]</scope>
    <source>
        <strain evidence="13 14">KUC8140</strain>
    </source>
</reference>
<name>A0A0H2R729_9AGAM</name>
<evidence type="ECO:0000313" key="13">
    <source>
        <dbReference type="EMBL" id="KLO07615.1"/>
    </source>
</evidence>
<keyword evidence="7" id="KW-0539">Nucleus</keyword>
<feature type="compositionally biased region" description="Low complexity" evidence="10">
    <location>
        <begin position="315"/>
        <end position="328"/>
    </location>
</feature>
<evidence type="ECO:0000256" key="6">
    <source>
        <dbReference type="ARBA" id="ARBA00022776"/>
    </source>
</evidence>
<dbReference type="AlphaFoldDB" id="A0A0H2R729"/>
<keyword evidence="8" id="KW-0131">Cell cycle</keyword>
<feature type="domain" description="Borealin C-terminal" evidence="12">
    <location>
        <begin position="190"/>
        <end position="248"/>
    </location>
</feature>
<dbReference type="Pfam" id="PF10512">
    <property type="entry name" value="Borealin"/>
    <property type="match status" value="1"/>
</dbReference>
<dbReference type="OrthoDB" id="2392550at2759"/>
<gene>
    <name evidence="13" type="ORF">SCHPADRAFT_881433</name>
</gene>
<feature type="compositionally biased region" description="Polar residues" evidence="10">
    <location>
        <begin position="223"/>
        <end position="236"/>
    </location>
</feature>
<accession>A0A0H2R729</accession>
<evidence type="ECO:0000256" key="7">
    <source>
        <dbReference type="ARBA" id="ARBA00023242"/>
    </source>
</evidence>
<evidence type="ECO:0000256" key="4">
    <source>
        <dbReference type="ARBA" id="ARBA00022454"/>
    </source>
</evidence>
<feature type="region of interest" description="Disordered" evidence="10">
    <location>
        <begin position="274"/>
        <end position="341"/>
    </location>
</feature>
<evidence type="ECO:0000256" key="8">
    <source>
        <dbReference type="ARBA" id="ARBA00023306"/>
    </source>
</evidence>
<evidence type="ECO:0000256" key="2">
    <source>
        <dbReference type="ARBA" id="ARBA00004584"/>
    </source>
</evidence>
<keyword evidence="4" id="KW-0158">Chromosome</keyword>
<dbReference type="InParanoid" id="A0A0H2R729"/>
<dbReference type="STRING" id="27342.A0A0H2R729"/>
<dbReference type="PANTHER" id="PTHR16040:SF7">
    <property type="entry name" value="AUSTRALIN, ISOFORM A-RELATED"/>
    <property type="match status" value="1"/>
</dbReference>
<comment type="subcellular location">
    <subcellularLocation>
        <location evidence="2">Chromosome</location>
        <location evidence="2">Centromere</location>
    </subcellularLocation>
    <subcellularLocation>
        <location evidence="1">Nucleus</location>
    </subcellularLocation>
</comment>
<feature type="compositionally biased region" description="Polar residues" evidence="10">
    <location>
        <begin position="192"/>
        <end position="203"/>
    </location>
</feature>
<dbReference type="GO" id="GO:0051233">
    <property type="term" value="C:spindle midzone"/>
    <property type="evidence" value="ECO:0007669"/>
    <property type="project" value="TreeGrafter"/>
</dbReference>
<organism evidence="13 14">
    <name type="scientific">Schizopora paradoxa</name>
    <dbReference type="NCBI Taxonomy" id="27342"/>
    <lineage>
        <taxon>Eukaryota</taxon>
        <taxon>Fungi</taxon>
        <taxon>Dikarya</taxon>
        <taxon>Basidiomycota</taxon>
        <taxon>Agaricomycotina</taxon>
        <taxon>Agaricomycetes</taxon>
        <taxon>Hymenochaetales</taxon>
        <taxon>Schizoporaceae</taxon>
        <taxon>Schizopora</taxon>
    </lineage>
</organism>
<evidence type="ECO:0000256" key="3">
    <source>
        <dbReference type="ARBA" id="ARBA00009914"/>
    </source>
</evidence>
<dbReference type="InterPro" id="IPR018867">
    <property type="entry name" value="Cell_div_borealin"/>
</dbReference>
<dbReference type="EMBL" id="KQ086129">
    <property type="protein sequence ID" value="KLO07615.1"/>
    <property type="molecule type" value="Genomic_DNA"/>
</dbReference>
<keyword evidence="6" id="KW-0498">Mitosis</keyword>
<dbReference type="GO" id="GO:0000070">
    <property type="term" value="P:mitotic sister chromatid segregation"/>
    <property type="evidence" value="ECO:0007669"/>
    <property type="project" value="TreeGrafter"/>
</dbReference>
<keyword evidence="9" id="KW-0137">Centromere</keyword>
<proteinExistence type="inferred from homology"/>
<dbReference type="Proteomes" id="UP000053477">
    <property type="component" value="Unassembled WGS sequence"/>
</dbReference>
<dbReference type="Gene3D" id="6.10.250.1900">
    <property type="match status" value="1"/>
</dbReference>
<dbReference type="InterPro" id="IPR046466">
    <property type="entry name" value="Borealin_C"/>
</dbReference>
<dbReference type="GO" id="GO:0000775">
    <property type="term" value="C:chromosome, centromeric region"/>
    <property type="evidence" value="ECO:0007669"/>
    <property type="project" value="UniProtKB-SubCell"/>
</dbReference>
<evidence type="ECO:0000256" key="10">
    <source>
        <dbReference type="SAM" id="MobiDB-lite"/>
    </source>
</evidence>
<evidence type="ECO:0000313" key="14">
    <source>
        <dbReference type="Proteomes" id="UP000053477"/>
    </source>
</evidence>